<dbReference type="GO" id="GO:0016020">
    <property type="term" value="C:membrane"/>
    <property type="evidence" value="ECO:0007669"/>
    <property type="project" value="UniProtKB-SubCell"/>
</dbReference>
<dbReference type="GO" id="GO:0035673">
    <property type="term" value="F:oligopeptide transmembrane transporter activity"/>
    <property type="evidence" value="ECO:0007669"/>
    <property type="project" value="InterPro"/>
</dbReference>
<comment type="caution">
    <text evidence="9">The sequence shown here is derived from an EMBL/GenBank/DDBJ whole genome shotgun (WGS) entry which is preliminary data.</text>
</comment>
<dbReference type="GO" id="GO:0015031">
    <property type="term" value="P:protein transport"/>
    <property type="evidence" value="ECO:0007669"/>
    <property type="project" value="UniProtKB-KW"/>
</dbReference>
<dbReference type="OrthoDB" id="9986677at2759"/>
<evidence type="ECO:0000256" key="8">
    <source>
        <dbReference type="ARBA" id="ARBA00023136"/>
    </source>
</evidence>
<dbReference type="AlphaFoldDB" id="A0A835I9U1"/>
<keyword evidence="10" id="KW-1185">Reference proteome</keyword>
<dbReference type="InterPro" id="IPR004813">
    <property type="entry name" value="OPT"/>
</dbReference>
<dbReference type="Proteomes" id="UP000631114">
    <property type="component" value="Unassembled WGS sequence"/>
</dbReference>
<comment type="subcellular location">
    <subcellularLocation>
        <location evidence="1">Membrane</location>
        <topology evidence="1">Multi-pass membrane protein</topology>
    </subcellularLocation>
</comment>
<evidence type="ECO:0000313" key="9">
    <source>
        <dbReference type="EMBL" id="KAF9615005.1"/>
    </source>
</evidence>
<reference evidence="9 10" key="1">
    <citation type="submission" date="2020-10" db="EMBL/GenBank/DDBJ databases">
        <title>The Coptis chinensis genome and diversification of protoberbering-type alkaloids.</title>
        <authorList>
            <person name="Wang B."/>
            <person name="Shu S."/>
            <person name="Song C."/>
            <person name="Liu Y."/>
        </authorList>
    </citation>
    <scope>NUCLEOTIDE SEQUENCE [LARGE SCALE GENOMIC DNA]</scope>
    <source>
        <strain evidence="9">HL-2020</strain>
        <tissue evidence="9">Leaf</tissue>
    </source>
</reference>
<feature type="non-terminal residue" evidence="9">
    <location>
        <position position="313"/>
    </location>
</feature>
<evidence type="ECO:0000256" key="1">
    <source>
        <dbReference type="ARBA" id="ARBA00004141"/>
    </source>
</evidence>
<dbReference type="Pfam" id="PF03169">
    <property type="entry name" value="OPT"/>
    <property type="match status" value="1"/>
</dbReference>
<dbReference type="InterPro" id="IPR004648">
    <property type="entry name" value="Oligpept_transpt"/>
</dbReference>
<proteinExistence type="inferred from homology"/>
<dbReference type="EMBL" id="JADFTS010000003">
    <property type="protein sequence ID" value="KAF9615005.1"/>
    <property type="molecule type" value="Genomic_DNA"/>
</dbReference>
<evidence type="ECO:0000256" key="4">
    <source>
        <dbReference type="ARBA" id="ARBA00022692"/>
    </source>
</evidence>
<comment type="similarity">
    <text evidence="2">Belongs to the oligopeptide OPT transporter (TC 2.A.67.1) family.</text>
</comment>
<gene>
    <name evidence="9" type="ORF">IFM89_021559</name>
</gene>
<keyword evidence="7" id="KW-1133">Transmembrane helix</keyword>
<dbReference type="PANTHER" id="PTHR22601">
    <property type="entry name" value="ISP4 LIKE PROTEIN"/>
    <property type="match status" value="1"/>
</dbReference>
<organism evidence="9 10">
    <name type="scientific">Coptis chinensis</name>
    <dbReference type="NCBI Taxonomy" id="261450"/>
    <lineage>
        <taxon>Eukaryota</taxon>
        <taxon>Viridiplantae</taxon>
        <taxon>Streptophyta</taxon>
        <taxon>Embryophyta</taxon>
        <taxon>Tracheophyta</taxon>
        <taxon>Spermatophyta</taxon>
        <taxon>Magnoliopsida</taxon>
        <taxon>Ranunculales</taxon>
        <taxon>Ranunculaceae</taxon>
        <taxon>Coptidoideae</taxon>
        <taxon>Coptis</taxon>
    </lineage>
</organism>
<evidence type="ECO:0000313" key="10">
    <source>
        <dbReference type="Proteomes" id="UP000631114"/>
    </source>
</evidence>
<keyword evidence="8" id="KW-0472">Membrane</keyword>
<evidence type="ECO:0000256" key="5">
    <source>
        <dbReference type="ARBA" id="ARBA00022856"/>
    </source>
</evidence>
<accession>A0A835I9U1</accession>
<protein>
    <submittedName>
        <fullName evidence="9">Uncharacterized protein</fullName>
    </submittedName>
</protein>
<evidence type="ECO:0000256" key="3">
    <source>
        <dbReference type="ARBA" id="ARBA00022448"/>
    </source>
</evidence>
<keyword evidence="5" id="KW-0571">Peptide transport</keyword>
<keyword evidence="4" id="KW-0812">Transmembrane</keyword>
<keyword evidence="3" id="KW-0813">Transport</keyword>
<sequence length="313" mass="35093">ACDLVQGDKVVSLLAKVVEHLVTCETMQMTTTSEQHCTTCLESLIFYCSDSPINFEALESQAVAATCSDLRGLRVFPAIHELNSLTIGKGVKLDRDLGIITEKEIELIIVESSSMGEVWGRKEPLTITTISAQIVMVPLGHLMASTITKHVFFKGTRWEFTMNPGPFNVKEHFLMTIFANSGAGTVYAPHIVTAIYAMELNGQELYDRELRLDYSRLRGSFNTLQSERQTHIRRDAKVLRFLFEVESTLQEHFASCGEVARVSLPKDYESGALKGNDTKRSYCRWPYPLGSLLSGCYSLAQHYSVLNNFLIFT</sequence>
<name>A0A835I9U1_9MAGN</name>
<evidence type="ECO:0000256" key="6">
    <source>
        <dbReference type="ARBA" id="ARBA00022927"/>
    </source>
</evidence>
<evidence type="ECO:0000256" key="2">
    <source>
        <dbReference type="ARBA" id="ARBA00005484"/>
    </source>
</evidence>
<keyword evidence="6" id="KW-0653">Protein transport</keyword>
<evidence type="ECO:0000256" key="7">
    <source>
        <dbReference type="ARBA" id="ARBA00022989"/>
    </source>
</evidence>